<evidence type="ECO:0000313" key="1">
    <source>
        <dbReference type="EMBL" id="MEY8013930.1"/>
    </source>
</evidence>
<evidence type="ECO:0000313" key="2">
    <source>
        <dbReference type="Proteomes" id="UP001564760"/>
    </source>
</evidence>
<accession>A0ABV4BV83</accession>
<sequence length="122" mass="12642">MTEGHGNAQLTGGFAALAVALGEVVKALEGARGTDARELADIALTLAAVCQVQAKADDDLARNDPGVDAIAAARAVFDADPTGENLDTLLKLEQRHVNAILAHTVVTTQLPIPRIPRLSAAR</sequence>
<gene>
    <name evidence="1" type="ORF">AB8998_02090</name>
</gene>
<comment type="caution">
    <text evidence="1">The sequence shown here is derived from an EMBL/GenBank/DDBJ whole genome shotgun (WGS) entry which is preliminary data.</text>
</comment>
<dbReference type="EMBL" id="JBGEDP010000001">
    <property type="protein sequence ID" value="MEY8013930.1"/>
    <property type="molecule type" value="Genomic_DNA"/>
</dbReference>
<dbReference type="RefSeq" id="WP_369736587.1">
    <property type="nucleotide sequence ID" value="NZ_JBGEDP010000001.1"/>
</dbReference>
<reference evidence="1 2" key="1">
    <citation type="submission" date="2024-08" db="EMBL/GenBank/DDBJ databases">
        <title>Mycobacterium servetensis sp. nov., a novel rapid-growing mycobacterial species recovered from a human patient in Zaragoza, Spain.</title>
        <authorList>
            <person name="Tristancho-Baro A.I."/>
            <person name="Buenestado-Serrano S."/>
            <person name="Garcia De Viedma D."/>
            <person name="Milagro-Beamonte A."/>
            <person name="Burillo N."/>
            <person name="Sanz S."/>
            <person name="Lopez-Calleja A.I."/>
            <person name="Penas-Utrilla D."/>
            <person name="Guardingo M."/>
            <person name="Garcia M.J."/>
            <person name="Vinuelas-Bayon J."/>
        </authorList>
    </citation>
    <scope>NUCLEOTIDE SEQUENCE [LARGE SCALE GENOMIC DNA]</scope>
    <source>
        <strain evidence="2">HUMS_12744610</strain>
    </source>
</reference>
<protein>
    <recommendedName>
        <fullName evidence="3">Fis family transcriptional regulator</fullName>
    </recommendedName>
</protein>
<name>A0ABV4BV83_9MYCO</name>
<organism evidence="1 2">
    <name type="scientific">Mycobacterium servetii</name>
    <dbReference type="NCBI Taxonomy" id="3237418"/>
    <lineage>
        <taxon>Bacteria</taxon>
        <taxon>Bacillati</taxon>
        <taxon>Actinomycetota</taxon>
        <taxon>Actinomycetes</taxon>
        <taxon>Mycobacteriales</taxon>
        <taxon>Mycobacteriaceae</taxon>
        <taxon>Mycobacterium</taxon>
    </lineage>
</organism>
<dbReference type="Proteomes" id="UP001564760">
    <property type="component" value="Unassembled WGS sequence"/>
</dbReference>
<evidence type="ECO:0008006" key="3">
    <source>
        <dbReference type="Google" id="ProtNLM"/>
    </source>
</evidence>
<keyword evidence="2" id="KW-1185">Reference proteome</keyword>
<proteinExistence type="predicted"/>